<evidence type="ECO:0000256" key="1">
    <source>
        <dbReference type="ARBA" id="ARBA00004613"/>
    </source>
</evidence>
<proteinExistence type="predicted"/>
<feature type="signal peptide" evidence="5">
    <location>
        <begin position="1"/>
        <end position="19"/>
    </location>
</feature>
<keyword evidence="3" id="KW-0960">Knottin</keyword>
<organism evidence="6">
    <name type="scientific">Phoneutria nigriventer</name>
    <name type="common">Brazilian armed spider</name>
    <name type="synonym">Ctenus nigriventer</name>
    <dbReference type="NCBI Taxonomy" id="6918"/>
    <lineage>
        <taxon>Eukaryota</taxon>
        <taxon>Metazoa</taxon>
        <taxon>Ecdysozoa</taxon>
        <taxon>Arthropoda</taxon>
        <taxon>Chelicerata</taxon>
        <taxon>Arachnida</taxon>
        <taxon>Araneae</taxon>
        <taxon>Araneomorphae</taxon>
        <taxon>Entelegynae</taxon>
        <taxon>Lycosoidea</taxon>
        <taxon>Ctenidae</taxon>
        <taxon>Phoneutria</taxon>
    </lineage>
</organism>
<keyword evidence="5" id="KW-0732">Signal</keyword>
<dbReference type="Pfam" id="PF08396">
    <property type="entry name" value="Toxin_34"/>
    <property type="match status" value="1"/>
</dbReference>
<comment type="subcellular location">
    <subcellularLocation>
        <location evidence="1">Secreted</location>
    </subcellularLocation>
</comment>
<keyword evidence="2" id="KW-0964">Secreted</keyword>
<evidence type="ECO:0000256" key="3">
    <source>
        <dbReference type="ARBA" id="ARBA00022854"/>
    </source>
</evidence>
<accession>A0A6M5WRV1</accession>
<keyword evidence="4" id="KW-1015">Disulfide bond</keyword>
<gene>
    <name evidence="6" type="primary">Tx1</name>
</gene>
<evidence type="ECO:0000256" key="4">
    <source>
        <dbReference type="ARBA" id="ARBA00023157"/>
    </source>
</evidence>
<dbReference type="EMBL" id="MN851275">
    <property type="protein sequence ID" value="QJW70914.1"/>
    <property type="molecule type" value="Genomic_DNA"/>
</dbReference>
<reference evidence="6" key="1">
    <citation type="journal article" date="2020" name="J. Venom. Anim. Toxins Incl. Trop. Dis.">
        <title>Gene sequence analysis of toxins from the spider Phoneutria nigriventer revealed an intronless feature.</title>
        <authorList>
            <person name="Paiva A.L.B."/>
            <person name="Matavel A."/>
            <person name="Silva B.C.S."/>
            <person name="Guerra-Duarte C."/>
            <person name="Diniz M.R.V."/>
        </authorList>
    </citation>
    <scope>NUCLEOTIDE SEQUENCE</scope>
</reference>
<dbReference type="GO" id="GO:0090729">
    <property type="term" value="F:toxin activity"/>
    <property type="evidence" value="ECO:0007669"/>
    <property type="project" value="InterPro"/>
</dbReference>
<protein>
    <submittedName>
        <fullName evidence="6">Mu-ctenitoxin-Pn1a</fullName>
    </submittedName>
</protein>
<name>A0A6M5WRV1_PHONI</name>
<feature type="chain" id="PRO_5026909952" evidence="5">
    <location>
        <begin position="20"/>
        <end position="112"/>
    </location>
</feature>
<dbReference type="InterPro" id="IPR013605">
    <property type="entry name" value="Toxin_34"/>
</dbReference>
<dbReference type="AlphaFoldDB" id="A0A6M5WRV1"/>
<evidence type="ECO:0000256" key="5">
    <source>
        <dbReference type="SAM" id="SignalP"/>
    </source>
</evidence>
<dbReference type="GO" id="GO:0005576">
    <property type="term" value="C:extracellular region"/>
    <property type="evidence" value="ECO:0007669"/>
    <property type="project" value="UniProtKB-SubCell"/>
</dbReference>
<evidence type="ECO:0000313" key="6">
    <source>
        <dbReference type="EMBL" id="QJW70914.1"/>
    </source>
</evidence>
<evidence type="ECO:0000256" key="2">
    <source>
        <dbReference type="ARBA" id="ARBA00022525"/>
    </source>
</evidence>
<sequence length="112" mass="12452">MKLLGIFLVASFAFVLSFGEEMIEGENPLEDQRAELTSCFPVGHECDGDARNCNCCGDDVYCGCGWGRWNCKCKVADQSYAYGICKDKVNCPNRHLWPAKVCKKPCRRNCGG</sequence>